<dbReference type="EMBL" id="CP131059">
    <property type="protein sequence ID" value="WNY24465.1"/>
    <property type="molecule type" value="Genomic_DNA"/>
</dbReference>
<name>A0AA96V316_9EURY</name>
<accession>A0AA96V316</accession>
<protein>
    <submittedName>
        <fullName evidence="1">Uncharacterized protein</fullName>
    </submittedName>
</protein>
<dbReference type="GeneID" id="85196433"/>
<evidence type="ECO:0000313" key="1">
    <source>
        <dbReference type="EMBL" id="WNY24465.1"/>
    </source>
</evidence>
<dbReference type="RefSeq" id="WP_316557655.1">
    <property type="nucleotide sequence ID" value="NZ_CP131059.1"/>
</dbReference>
<dbReference type="Proteomes" id="UP001302978">
    <property type="component" value="Chromosome"/>
</dbReference>
<dbReference type="KEGG" id="mehf:MmiHf6_18050"/>
<sequence>MCIFDYLFEKQMYIFDYLFEKQMCIFDNFFEKQSGSRAGGISVGGNVSGKAATETVGNSGNANLKVAAARSRMRTDYD</sequence>
<evidence type="ECO:0000313" key="2">
    <source>
        <dbReference type="Proteomes" id="UP001302978"/>
    </source>
</evidence>
<keyword evidence="2" id="KW-1185">Reference proteome</keyword>
<dbReference type="AlphaFoldDB" id="A0AA96V316"/>
<reference evidence="1 2" key="1">
    <citation type="submission" date="2023-07" db="EMBL/GenBank/DDBJ databases">
        <title>Closed genoem sequence of Methanomicrococcus sp. Hf6.</title>
        <authorList>
            <person name="Poehlein A."/>
            <person name="Protasov E."/>
            <person name="Platt K."/>
            <person name="Reeh H."/>
            <person name="Daniel R."/>
            <person name="Brune A."/>
        </authorList>
    </citation>
    <scope>NUCLEOTIDE SEQUENCE [LARGE SCALE GENOMIC DNA]</scope>
    <source>
        <strain evidence="1 2">Hf6</strain>
    </source>
</reference>
<gene>
    <name evidence="1" type="ORF">MmiHf6_18050</name>
</gene>
<proteinExistence type="predicted"/>
<organism evidence="1 2">
    <name type="scientific">Methanimicrococcus hongohii</name>
    <dbReference type="NCBI Taxonomy" id="3028295"/>
    <lineage>
        <taxon>Archaea</taxon>
        <taxon>Methanobacteriati</taxon>
        <taxon>Methanobacteriota</taxon>
        <taxon>Stenosarchaea group</taxon>
        <taxon>Methanomicrobia</taxon>
        <taxon>Methanosarcinales</taxon>
        <taxon>Methanosarcinaceae</taxon>
        <taxon>Methanimicrococcus</taxon>
    </lineage>
</organism>